<keyword evidence="4 8" id="KW-0812">Transmembrane</keyword>
<evidence type="ECO:0000313" key="10">
    <source>
        <dbReference type="Proteomes" id="UP000199251"/>
    </source>
</evidence>
<feature type="transmembrane region" description="Helical" evidence="8">
    <location>
        <begin position="255"/>
        <end position="271"/>
    </location>
</feature>
<dbReference type="EMBL" id="CTEE01000001">
    <property type="protein sequence ID" value="CQD19490.1"/>
    <property type="molecule type" value="Genomic_DNA"/>
</dbReference>
<proteinExistence type="inferred from homology"/>
<evidence type="ECO:0000256" key="1">
    <source>
        <dbReference type="ARBA" id="ARBA00004651"/>
    </source>
</evidence>
<evidence type="ECO:0000256" key="7">
    <source>
        <dbReference type="SAM" id="MobiDB-lite"/>
    </source>
</evidence>
<feature type="transmembrane region" description="Helical" evidence="8">
    <location>
        <begin position="35"/>
        <end position="52"/>
    </location>
</feature>
<feature type="transmembrane region" description="Helical" evidence="8">
    <location>
        <begin position="352"/>
        <end position="372"/>
    </location>
</feature>
<feature type="transmembrane region" description="Helical" evidence="8">
    <location>
        <begin position="322"/>
        <end position="340"/>
    </location>
</feature>
<sequence length="382" mass="40977">MRCRRFRGDRVSTTRVEPEETLDEPTFTSRQPLDYVPGILLLIGVGLLGKYAQIWWNTLAKHEHWRVPDIEYVLWAIVIGLLITNTLGLHRIFRPGVQTYEFWLKVGIVVLGARFVLGDIAKLGAISLVQILVDMTIAGTVIIVAARAFGLSSKLGSLLAIGTSICGVSAIIAAKGAIRARNSDVSYAIAAILALGAVSLFVLPPLGHAMGLTDHEFGLWAGLSVDNTAETTATGYLFSDHAGKIAVLVKSTRNALIGFVVLGFALYWSARGQADEIAPGATAKAASIWQKFPKFVLGFLVVSAIATAGWLSKGQTTNLANVSKWAFLLTFAGVGLNTDFRQIARTGWRPLLVAVMGLTVVATVSLGIVLLTSRVLHWGVST</sequence>
<feature type="compositionally biased region" description="Basic and acidic residues" evidence="7">
    <location>
        <begin position="1"/>
        <end position="18"/>
    </location>
</feature>
<keyword evidence="3" id="KW-1003">Cell membrane</keyword>
<evidence type="ECO:0000256" key="8">
    <source>
        <dbReference type="SAM" id="Phobius"/>
    </source>
</evidence>
<reference evidence="9 10" key="1">
    <citation type="submission" date="2015-03" db="EMBL/GenBank/DDBJ databases">
        <authorList>
            <person name="Urmite Genomes"/>
        </authorList>
    </citation>
    <scope>NUCLEOTIDE SEQUENCE [LARGE SCALE GENOMIC DNA]</scope>
    <source>
        <strain evidence="9 10">CSUR P1491</strain>
    </source>
</reference>
<protein>
    <recommendedName>
        <fullName evidence="11">Sulfate exporter family transporter</fullName>
    </recommendedName>
</protein>
<name>A0A0E4H3D6_MYCLN</name>
<dbReference type="AlphaFoldDB" id="A0A0E4H3D6"/>
<dbReference type="Proteomes" id="UP000199251">
    <property type="component" value="Unassembled WGS sequence"/>
</dbReference>
<feature type="transmembrane region" description="Helical" evidence="8">
    <location>
        <begin position="185"/>
        <end position="203"/>
    </location>
</feature>
<keyword evidence="6 8" id="KW-0472">Membrane</keyword>
<evidence type="ECO:0000313" key="9">
    <source>
        <dbReference type="EMBL" id="CQD19490.1"/>
    </source>
</evidence>
<evidence type="ECO:0000256" key="6">
    <source>
        <dbReference type="ARBA" id="ARBA00023136"/>
    </source>
</evidence>
<dbReference type="Pfam" id="PF03601">
    <property type="entry name" value="Cons_hypoth698"/>
    <property type="match status" value="1"/>
</dbReference>
<dbReference type="PANTHER" id="PTHR30106:SF1">
    <property type="entry name" value="UPF0324 MEMBRANE PROTEIN FN0533"/>
    <property type="match status" value="1"/>
</dbReference>
<evidence type="ECO:0000256" key="5">
    <source>
        <dbReference type="ARBA" id="ARBA00022989"/>
    </source>
</evidence>
<comment type="similarity">
    <text evidence="2">Belongs to the UPF0324 family.</text>
</comment>
<organism evidence="9 10">
    <name type="scientific">Mycobacterium lentiflavum</name>
    <dbReference type="NCBI Taxonomy" id="141349"/>
    <lineage>
        <taxon>Bacteria</taxon>
        <taxon>Bacillati</taxon>
        <taxon>Actinomycetota</taxon>
        <taxon>Actinomycetes</taxon>
        <taxon>Mycobacteriales</taxon>
        <taxon>Mycobacteriaceae</taxon>
        <taxon>Mycobacterium</taxon>
        <taxon>Mycobacterium simiae complex</taxon>
    </lineage>
</organism>
<dbReference type="OrthoDB" id="9766798at2"/>
<feature type="region of interest" description="Disordered" evidence="7">
    <location>
        <begin position="1"/>
        <end position="23"/>
    </location>
</feature>
<keyword evidence="5 8" id="KW-1133">Transmembrane helix</keyword>
<dbReference type="InterPro" id="IPR018383">
    <property type="entry name" value="UPF0324_pro"/>
</dbReference>
<comment type="subcellular location">
    <subcellularLocation>
        <location evidence="1">Cell membrane</location>
        <topology evidence="1">Multi-pass membrane protein</topology>
    </subcellularLocation>
</comment>
<feature type="transmembrane region" description="Helical" evidence="8">
    <location>
        <begin position="128"/>
        <end position="149"/>
    </location>
</feature>
<evidence type="ECO:0008006" key="11">
    <source>
        <dbReference type="Google" id="ProtNLM"/>
    </source>
</evidence>
<accession>A0A0E4H3D6</accession>
<evidence type="ECO:0000256" key="4">
    <source>
        <dbReference type="ARBA" id="ARBA00022692"/>
    </source>
</evidence>
<dbReference type="GO" id="GO:0005886">
    <property type="term" value="C:plasma membrane"/>
    <property type="evidence" value="ECO:0007669"/>
    <property type="project" value="UniProtKB-SubCell"/>
</dbReference>
<dbReference type="RefSeq" id="WP_090605501.1">
    <property type="nucleotide sequence ID" value="NZ_CTEE01000001.1"/>
</dbReference>
<evidence type="ECO:0000256" key="3">
    <source>
        <dbReference type="ARBA" id="ARBA00022475"/>
    </source>
</evidence>
<dbReference type="STRING" id="141349.BN1232_04575"/>
<dbReference type="PANTHER" id="PTHR30106">
    <property type="entry name" value="INNER MEMBRANE PROTEIN YEIH-RELATED"/>
    <property type="match status" value="1"/>
</dbReference>
<evidence type="ECO:0000256" key="2">
    <source>
        <dbReference type="ARBA" id="ARBA00007977"/>
    </source>
</evidence>
<gene>
    <name evidence="9" type="ORF">BN1232_04575</name>
</gene>
<feature type="transmembrane region" description="Helical" evidence="8">
    <location>
        <begin position="292"/>
        <end position="310"/>
    </location>
</feature>
<feature type="transmembrane region" description="Helical" evidence="8">
    <location>
        <begin position="72"/>
        <end position="90"/>
    </location>
</feature>
<feature type="transmembrane region" description="Helical" evidence="8">
    <location>
        <begin position="155"/>
        <end position="173"/>
    </location>
</feature>